<dbReference type="Pfam" id="PF20591">
    <property type="entry name" value="DUF6792"/>
    <property type="match status" value="1"/>
</dbReference>
<evidence type="ECO:0000313" key="3">
    <source>
        <dbReference type="Proteomes" id="UP000050949"/>
    </source>
</evidence>
<evidence type="ECO:0000259" key="1">
    <source>
        <dbReference type="Pfam" id="PF20591"/>
    </source>
</evidence>
<sequence>MSLTTIMAASIQLDALAHRYERAFFDLQTCVPLAGNPVQAPTLWTRIDDLRAAIANLTKGKAQVLGDLQDYFAGAPTDFSAAQHALLAAAVAKAQPAAFLPRQLVEQVSARLPWRTTSDTPQDVLTQLAKAIGLSLPAQLRALAALLGSSTLNAAPTRYTAESVPYPVDSLIHQRTFVFAAIAAEYQMANYQTLTPEQFWQWQLWRLNHIFGIPVATYNARTLVPAAADTGLSADAVVFYPPAAPPEVYFLFRGTENTKGAAEPLHLTEALAHPLAAMDANLIEGYRDWWYNVQAVLLGEDTEMSQIDAARRFVAEVLAQLPTTTKAYGIGHSLDGHLVQSLQLIDGAFAAGYTLNAAPVQLRQIQQIAPERFSLETWTALQAATSRGIANASDSALLAQTVTDPRLAITNEGFAQDITRLFYNLAGNVYVGSYHAVQRPGLQYPFITQVSDYLSSAEIRYAATTLGDFFKKTASDQTTSLSWQIVNYMRAWGETPHLPASKSIRYRRDYLRYLTATGWLSTEPVISARSLPRWLTSRLSAGKLRTFRQIRFDMLQLAVYFHIIDGAQFFFLD</sequence>
<comment type="caution">
    <text evidence="2">The sequence shown here is derived from an EMBL/GenBank/DDBJ whole genome shotgun (WGS) entry which is preliminary data.</text>
</comment>
<dbReference type="AlphaFoldDB" id="A0A0R1XIV3"/>
<dbReference type="PATRIC" id="fig|1122147.4.peg.3020"/>
<dbReference type="InterPro" id="IPR046742">
    <property type="entry name" value="DUF6792"/>
</dbReference>
<dbReference type="RefSeq" id="WP_027828759.1">
    <property type="nucleotide sequence ID" value="NZ_AUEH01000028.1"/>
</dbReference>
<reference evidence="2 3" key="1">
    <citation type="journal article" date="2015" name="Genome Announc.">
        <title>Expanding the biotechnology potential of lactobacilli through comparative genomics of 213 strains and associated genera.</title>
        <authorList>
            <person name="Sun Z."/>
            <person name="Harris H.M."/>
            <person name="McCann A."/>
            <person name="Guo C."/>
            <person name="Argimon S."/>
            <person name="Zhang W."/>
            <person name="Yang X."/>
            <person name="Jeffery I.B."/>
            <person name="Cooney J.C."/>
            <person name="Kagawa T.F."/>
            <person name="Liu W."/>
            <person name="Song Y."/>
            <person name="Salvetti E."/>
            <person name="Wrobel A."/>
            <person name="Rasinkangas P."/>
            <person name="Parkhill J."/>
            <person name="Rea M.C."/>
            <person name="O'Sullivan O."/>
            <person name="Ritari J."/>
            <person name="Douillard F.P."/>
            <person name="Paul Ross R."/>
            <person name="Yang R."/>
            <person name="Briner A.E."/>
            <person name="Felis G.E."/>
            <person name="de Vos W.M."/>
            <person name="Barrangou R."/>
            <person name="Klaenhammer T.R."/>
            <person name="Caufield P.W."/>
            <person name="Cui Y."/>
            <person name="Zhang H."/>
            <person name="O'Toole P.W."/>
        </authorList>
    </citation>
    <scope>NUCLEOTIDE SEQUENCE [LARGE SCALE GENOMIC DNA]</scope>
    <source>
        <strain evidence="2 3">DSM 16991</strain>
    </source>
</reference>
<proteinExistence type="predicted"/>
<accession>A0A0R1XIV3</accession>
<evidence type="ECO:0000313" key="2">
    <source>
        <dbReference type="EMBL" id="KRM30120.1"/>
    </source>
</evidence>
<name>A0A0R1XIV3_9LACO</name>
<dbReference type="EMBL" id="AZFW01000006">
    <property type="protein sequence ID" value="KRM30120.1"/>
    <property type="molecule type" value="Genomic_DNA"/>
</dbReference>
<dbReference type="eggNOG" id="ENOG5030EVX">
    <property type="taxonomic scope" value="Bacteria"/>
</dbReference>
<dbReference type="OrthoDB" id="2712710at2"/>
<feature type="domain" description="DUF6792" evidence="1">
    <location>
        <begin position="246"/>
        <end position="369"/>
    </location>
</feature>
<organism evidence="2 3">
    <name type="scientific">Schleiferilactobacillus harbinensis DSM 16991</name>
    <dbReference type="NCBI Taxonomy" id="1122147"/>
    <lineage>
        <taxon>Bacteria</taxon>
        <taxon>Bacillati</taxon>
        <taxon>Bacillota</taxon>
        <taxon>Bacilli</taxon>
        <taxon>Lactobacillales</taxon>
        <taxon>Lactobacillaceae</taxon>
        <taxon>Schleiferilactobacillus</taxon>
    </lineage>
</organism>
<dbReference type="Proteomes" id="UP000050949">
    <property type="component" value="Unassembled WGS sequence"/>
</dbReference>
<gene>
    <name evidence="2" type="ORF">FC91_GL002934</name>
</gene>
<protein>
    <recommendedName>
        <fullName evidence="1">DUF6792 domain-containing protein</fullName>
    </recommendedName>
</protein>